<protein>
    <submittedName>
        <fullName evidence="5">Uncharacterized protein</fullName>
    </submittedName>
</protein>
<organism evidence="5 6">
    <name type="scientific">Cylindrotheca closterium</name>
    <dbReference type="NCBI Taxonomy" id="2856"/>
    <lineage>
        <taxon>Eukaryota</taxon>
        <taxon>Sar</taxon>
        <taxon>Stramenopiles</taxon>
        <taxon>Ochrophyta</taxon>
        <taxon>Bacillariophyta</taxon>
        <taxon>Bacillariophyceae</taxon>
        <taxon>Bacillariophycidae</taxon>
        <taxon>Bacillariales</taxon>
        <taxon>Bacillariaceae</taxon>
        <taxon>Cylindrotheca</taxon>
    </lineage>
</organism>
<feature type="signal peptide" evidence="4">
    <location>
        <begin position="1"/>
        <end position="26"/>
    </location>
</feature>
<sequence>MRTKTNTTLMMVPIMMLILSTIEVTASSSSTAHSNTFIRHHHHHPMFHPKPDLHRNLGTRGNRLQWGDDDATYADYNPDYSGEKDEDGNPIVSVIADGETSQQQQTASPTSDTETITDENGNIIFNGSSCKPGNKRPCSPSAQPSAVPSPAPTEPTTPRPSLLLTFPPTKSPTPLPTKNPTPPPSLLLTFPPTKSPTQLPTSPPTWILTRSPTKGPTLPPTFPPTRMASSSPTVGPTKSPTPNPTRAPTTPPTPGPTRAPTPNPTPVPTLPPTPGPTREPSPFPTPHPTKFPTPSPTVEASISPTKLPSLAPSMVPTMAIQTQTGINGTRVTECSSPPLGQGISNVQLLAFKYNLYLPVLVTLPPTTTTVQADSVSSIADGTNRFQDAAAILEQRIHNGLVAQFLTCNGEVDENEAVIAENGFRVTAVMSAPTDQVNMTSVCDTTNDPVTDTPTECFEVVAQLAMDAFFPTTRRRRRVLLLRRLQLTLADPQFLDSVGDYLNTSMANDEFIGTRDGDDDNVPVEDRAVQVSFQGFLNVLNQDDDDGTTSGSGVSNADGIVGAGSPGGSSSDKDRHVFLLGTAAFGGVSLLLFLVALFATRRNRNRQETYLRQLDDLAASDRDSEVSSQASHILADGRVHLVRDEEYDRFEAEEMEIEMELPASHSDVHFCSSATCPICKHRTSGPITFVSSALSQKDLEDLSPRKRSHRPNGRRYQAPDTVNL</sequence>
<feature type="compositionally biased region" description="Pro residues" evidence="2">
    <location>
        <begin position="239"/>
        <end position="295"/>
    </location>
</feature>
<gene>
    <name evidence="5" type="ORF">CYCCA115_LOCUS11358</name>
</gene>
<dbReference type="PANTHER" id="PTHR13037:SF24">
    <property type="entry name" value="POLYCOMB PROTEIN PCL-RELATED"/>
    <property type="match status" value="1"/>
</dbReference>
<feature type="compositionally biased region" description="Pro residues" evidence="2">
    <location>
        <begin position="169"/>
        <end position="185"/>
    </location>
</feature>
<feature type="compositionally biased region" description="Low complexity" evidence="2">
    <location>
        <begin position="137"/>
        <end position="146"/>
    </location>
</feature>
<feature type="chain" id="PRO_5042174533" evidence="4">
    <location>
        <begin position="27"/>
        <end position="723"/>
    </location>
</feature>
<feature type="region of interest" description="Disordered" evidence="2">
    <location>
        <begin position="543"/>
        <end position="569"/>
    </location>
</feature>
<keyword evidence="1" id="KW-0945">Host-virus interaction</keyword>
<feature type="compositionally biased region" description="Low complexity" evidence="2">
    <location>
        <begin position="100"/>
        <end position="113"/>
    </location>
</feature>
<dbReference type="Proteomes" id="UP001295423">
    <property type="component" value="Unassembled WGS sequence"/>
</dbReference>
<name>A0AAD2FP26_9STRA</name>
<keyword evidence="3" id="KW-0812">Transmembrane</keyword>
<dbReference type="AlphaFoldDB" id="A0AAD2FP26"/>
<dbReference type="EMBL" id="CAKOGP040001736">
    <property type="protein sequence ID" value="CAJ1947887.1"/>
    <property type="molecule type" value="Genomic_DNA"/>
</dbReference>
<evidence type="ECO:0000256" key="4">
    <source>
        <dbReference type="SAM" id="SignalP"/>
    </source>
</evidence>
<feature type="region of interest" description="Disordered" evidence="2">
    <location>
        <begin position="42"/>
        <end position="302"/>
    </location>
</feature>
<evidence type="ECO:0000256" key="3">
    <source>
        <dbReference type="SAM" id="Phobius"/>
    </source>
</evidence>
<comment type="caution">
    <text evidence="5">The sequence shown here is derived from an EMBL/GenBank/DDBJ whole genome shotgun (WGS) entry which is preliminary data.</text>
</comment>
<feature type="compositionally biased region" description="Polar residues" evidence="2">
    <location>
        <begin position="227"/>
        <end position="238"/>
    </location>
</feature>
<reference evidence="5" key="1">
    <citation type="submission" date="2023-08" db="EMBL/GenBank/DDBJ databases">
        <authorList>
            <person name="Audoor S."/>
            <person name="Bilcke G."/>
        </authorList>
    </citation>
    <scope>NUCLEOTIDE SEQUENCE</scope>
</reference>
<evidence type="ECO:0000256" key="1">
    <source>
        <dbReference type="ARBA" id="ARBA00022581"/>
    </source>
</evidence>
<dbReference type="PANTHER" id="PTHR13037">
    <property type="entry name" value="FORMIN"/>
    <property type="match status" value="1"/>
</dbReference>
<evidence type="ECO:0000313" key="5">
    <source>
        <dbReference type="EMBL" id="CAJ1947887.1"/>
    </source>
</evidence>
<evidence type="ECO:0000256" key="2">
    <source>
        <dbReference type="SAM" id="MobiDB-lite"/>
    </source>
</evidence>
<keyword evidence="4" id="KW-0732">Signal</keyword>
<evidence type="ECO:0000313" key="6">
    <source>
        <dbReference type="Proteomes" id="UP001295423"/>
    </source>
</evidence>
<feature type="compositionally biased region" description="Polar residues" evidence="2">
    <location>
        <begin position="118"/>
        <end position="131"/>
    </location>
</feature>
<keyword evidence="3" id="KW-1133">Transmembrane helix</keyword>
<keyword evidence="3" id="KW-0472">Membrane</keyword>
<accession>A0AAD2FP26</accession>
<keyword evidence="6" id="KW-1185">Reference proteome</keyword>
<feature type="compositionally biased region" description="Pro residues" evidence="2">
    <location>
        <begin position="147"/>
        <end position="158"/>
    </location>
</feature>
<feature type="region of interest" description="Disordered" evidence="2">
    <location>
        <begin position="699"/>
        <end position="723"/>
    </location>
</feature>
<feature type="compositionally biased region" description="Low complexity" evidence="2">
    <location>
        <begin position="186"/>
        <end position="197"/>
    </location>
</feature>
<proteinExistence type="predicted"/>
<feature type="transmembrane region" description="Helical" evidence="3">
    <location>
        <begin position="576"/>
        <end position="598"/>
    </location>
</feature>